<feature type="domain" description="Nudix hydrolase" evidence="2">
    <location>
        <begin position="6"/>
        <end position="148"/>
    </location>
</feature>
<evidence type="ECO:0000313" key="3">
    <source>
        <dbReference type="EMBL" id="MVN22400.1"/>
    </source>
</evidence>
<reference evidence="3 4" key="1">
    <citation type="submission" date="2019-12" db="EMBL/GenBank/DDBJ databases">
        <title>Mucilaginibacter sp. HMF7410 genome sequencing and assembly.</title>
        <authorList>
            <person name="Kang H."/>
            <person name="Cha I."/>
            <person name="Kim H."/>
            <person name="Joh K."/>
        </authorList>
    </citation>
    <scope>NUCLEOTIDE SEQUENCE [LARGE SCALE GENOMIC DNA]</scope>
    <source>
        <strain evidence="3 4">HMF7410</strain>
    </source>
</reference>
<dbReference type="InterPro" id="IPR015797">
    <property type="entry name" value="NUDIX_hydrolase-like_dom_sf"/>
</dbReference>
<dbReference type="Gene3D" id="3.90.79.10">
    <property type="entry name" value="Nucleoside Triphosphate Pyrophosphohydrolase"/>
    <property type="match status" value="1"/>
</dbReference>
<evidence type="ECO:0000313" key="4">
    <source>
        <dbReference type="Proteomes" id="UP000462014"/>
    </source>
</evidence>
<dbReference type="Proteomes" id="UP000462014">
    <property type="component" value="Unassembled WGS sequence"/>
</dbReference>
<accession>A0A7K1SZC7</accession>
<dbReference type="InterPro" id="IPR020084">
    <property type="entry name" value="NUDIX_hydrolase_CS"/>
</dbReference>
<dbReference type="InterPro" id="IPR000086">
    <property type="entry name" value="NUDIX_hydrolase_dom"/>
</dbReference>
<gene>
    <name evidence="3" type="ORF">GO621_12725</name>
</gene>
<proteinExistence type="predicted"/>
<dbReference type="GO" id="GO:0016787">
    <property type="term" value="F:hydrolase activity"/>
    <property type="evidence" value="ECO:0007669"/>
    <property type="project" value="UniProtKB-KW"/>
</dbReference>
<evidence type="ECO:0000259" key="2">
    <source>
        <dbReference type="PROSITE" id="PS51462"/>
    </source>
</evidence>
<dbReference type="PROSITE" id="PS00893">
    <property type="entry name" value="NUDIX_BOX"/>
    <property type="match status" value="1"/>
</dbReference>
<evidence type="ECO:0000256" key="1">
    <source>
        <dbReference type="ARBA" id="ARBA00022801"/>
    </source>
</evidence>
<dbReference type="SUPFAM" id="SSF55811">
    <property type="entry name" value="Nudix"/>
    <property type="match status" value="1"/>
</dbReference>
<name>A0A7K1SZC7_9SPHI</name>
<organism evidence="3 4">
    <name type="scientific">Mucilaginibacter arboris</name>
    <dbReference type="NCBI Taxonomy" id="2682090"/>
    <lineage>
        <taxon>Bacteria</taxon>
        <taxon>Pseudomonadati</taxon>
        <taxon>Bacteroidota</taxon>
        <taxon>Sphingobacteriia</taxon>
        <taxon>Sphingobacteriales</taxon>
        <taxon>Sphingobacteriaceae</taxon>
        <taxon>Mucilaginibacter</taxon>
    </lineage>
</organism>
<dbReference type="PROSITE" id="PS51462">
    <property type="entry name" value="NUDIX"/>
    <property type="match status" value="1"/>
</dbReference>
<dbReference type="Pfam" id="PF00293">
    <property type="entry name" value="NUDIX"/>
    <property type="match status" value="1"/>
</dbReference>
<dbReference type="RefSeq" id="WP_157567601.1">
    <property type="nucleotide sequence ID" value="NZ_WPIK01000011.1"/>
</dbReference>
<sequence length="152" mass="17551">MLKKYPFNVRVYGLLINENEQLLISDEQEYGMRFSKFPGGGLEYGEGLIDGLKREFIEECNFEVEIISHFYTTDFYLKSAFDDTQIISVYYLVKNIAPINLPVKTVPFDFDGESADGILQSFRWLDLNQLKIDDVTFPADQKAVELLLNTIK</sequence>
<protein>
    <submittedName>
        <fullName evidence="3">NUDIX domain-containing protein</fullName>
    </submittedName>
</protein>
<dbReference type="AlphaFoldDB" id="A0A7K1SZC7"/>
<keyword evidence="4" id="KW-1185">Reference proteome</keyword>
<dbReference type="EMBL" id="WPIK01000011">
    <property type="protein sequence ID" value="MVN22400.1"/>
    <property type="molecule type" value="Genomic_DNA"/>
</dbReference>
<comment type="caution">
    <text evidence="3">The sequence shown here is derived from an EMBL/GenBank/DDBJ whole genome shotgun (WGS) entry which is preliminary data.</text>
</comment>
<keyword evidence="1" id="KW-0378">Hydrolase</keyword>